<dbReference type="EMBL" id="CAADEX010000086">
    <property type="protein sequence ID" value="VFJ59812.1"/>
    <property type="molecule type" value="Genomic_DNA"/>
</dbReference>
<accession>A0A450T0M8</accession>
<dbReference type="SUPFAM" id="SSF56784">
    <property type="entry name" value="HAD-like"/>
    <property type="match status" value="1"/>
</dbReference>
<evidence type="ECO:0000256" key="1">
    <source>
        <dbReference type="SAM" id="MobiDB-lite"/>
    </source>
</evidence>
<dbReference type="GO" id="GO:0016787">
    <property type="term" value="F:hydrolase activity"/>
    <property type="evidence" value="ECO:0007669"/>
    <property type="project" value="UniProtKB-KW"/>
</dbReference>
<proteinExistence type="predicted"/>
<dbReference type="InterPro" id="IPR023214">
    <property type="entry name" value="HAD_sf"/>
</dbReference>
<feature type="region of interest" description="Disordered" evidence="1">
    <location>
        <begin position="1"/>
        <end position="22"/>
    </location>
</feature>
<dbReference type="Gene3D" id="3.40.50.1000">
    <property type="entry name" value="HAD superfamily/HAD-like"/>
    <property type="match status" value="1"/>
</dbReference>
<dbReference type="AlphaFoldDB" id="A0A450T0M8"/>
<sequence length="299" mass="34172">MNPTDQADNRASSPAEPGASGKENYHHAAIVYDFDGTLARGNVQEHSFLPSLGIEDAADFWQGVDRSAEEQDGDRILMYLWHMLREAERRGRPITRESLARHGADVSLFPGVGDWFSRMNGYARERSLILEHYLISSGNREIIEGCPIRSEFRRIFASSYLYDEQSRAAWPGTAVNYTTKTQYLFRINKGIMNNWDDHGVNRWLPMEERPLPFTRMIFIGDGETDIPSMKMVRHQGGFSIAVFDPDAREDPKTQENVYRLISEDRVNFVAPANYRAGSQLDIIVRGIIGRFARDTGYRE</sequence>
<evidence type="ECO:0000313" key="2">
    <source>
        <dbReference type="EMBL" id="VFJ59812.1"/>
    </source>
</evidence>
<feature type="compositionally biased region" description="Polar residues" evidence="1">
    <location>
        <begin position="1"/>
        <end position="12"/>
    </location>
</feature>
<keyword evidence="2" id="KW-0378">Hydrolase</keyword>
<gene>
    <name evidence="2" type="ORF">BECKDK2373B_GA0170837_108618</name>
</gene>
<protein>
    <submittedName>
        <fullName evidence="2">Haloacid dehalogenase-like hydrolase</fullName>
    </submittedName>
</protein>
<organism evidence="2">
    <name type="scientific">Candidatus Kentrum sp. DK</name>
    <dbReference type="NCBI Taxonomy" id="2126562"/>
    <lineage>
        <taxon>Bacteria</taxon>
        <taxon>Pseudomonadati</taxon>
        <taxon>Pseudomonadota</taxon>
        <taxon>Gammaproteobacteria</taxon>
        <taxon>Candidatus Kentrum</taxon>
    </lineage>
</organism>
<name>A0A450T0M8_9GAMM</name>
<reference evidence="2" key="1">
    <citation type="submission" date="2019-02" db="EMBL/GenBank/DDBJ databases">
        <authorList>
            <person name="Gruber-Vodicka R. H."/>
            <person name="Seah K. B. B."/>
        </authorList>
    </citation>
    <scope>NUCLEOTIDE SEQUENCE</scope>
    <source>
        <strain evidence="2">BECK_DK47</strain>
    </source>
</reference>
<dbReference type="InterPro" id="IPR036412">
    <property type="entry name" value="HAD-like_sf"/>
</dbReference>